<evidence type="ECO:0000256" key="1">
    <source>
        <dbReference type="ARBA" id="ARBA00004370"/>
    </source>
</evidence>
<evidence type="ECO:0000313" key="10">
    <source>
        <dbReference type="EMBL" id="KAG2525164.1"/>
    </source>
</evidence>
<proteinExistence type="predicted"/>
<comment type="caution">
    <text evidence="12">The sequence shown here is derived from an EMBL/GenBank/DDBJ whole genome shotgun (WGS) entry which is preliminary data.</text>
</comment>
<keyword evidence="5" id="KW-0175">Coiled coil</keyword>
<dbReference type="GO" id="GO:0005635">
    <property type="term" value="C:nuclear envelope"/>
    <property type="evidence" value="ECO:0007669"/>
    <property type="project" value="TreeGrafter"/>
</dbReference>
<protein>
    <recommendedName>
        <fullName evidence="8">SUN domain-containing protein</fullName>
    </recommendedName>
</protein>
<feature type="transmembrane region" description="Helical" evidence="7">
    <location>
        <begin position="171"/>
        <end position="193"/>
    </location>
</feature>
<dbReference type="Gene3D" id="2.60.120.260">
    <property type="entry name" value="Galactose-binding domain-like"/>
    <property type="match status" value="1"/>
</dbReference>
<evidence type="ECO:0000256" key="2">
    <source>
        <dbReference type="ARBA" id="ARBA00022692"/>
    </source>
</evidence>
<reference evidence="9" key="1">
    <citation type="journal article" date="2015" name="Genom Data">
        <title>Genome sequences of six Phytophthora species associated with forests in New Zealand.</title>
        <authorList>
            <person name="Studholme D.J."/>
            <person name="McDougal R.L."/>
            <person name="Sambles C."/>
            <person name="Hansen E."/>
            <person name="Hardy G."/>
            <person name="Grant M."/>
            <person name="Ganley R.J."/>
            <person name="Williams N.M."/>
        </authorList>
    </citation>
    <scope>NUCLEOTIDE SEQUENCE</scope>
    <source>
        <strain evidence="10">NZFS 2646</strain>
        <strain evidence="9">NZFS 3630</strain>
    </source>
</reference>
<dbReference type="EMBL" id="MBDN02000122">
    <property type="protein sequence ID" value="RLN80053.1"/>
    <property type="molecule type" value="Genomic_DNA"/>
</dbReference>
<dbReference type="Pfam" id="PF07738">
    <property type="entry name" value="Sad1_UNC"/>
    <property type="match status" value="1"/>
</dbReference>
<feature type="coiled-coil region" evidence="5">
    <location>
        <begin position="238"/>
        <end position="265"/>
    </location>
</feature>
<dbReference type="Proteomes" id="UP000285624">
    <property type="component" value="Unassembled WGS sequence"/>
</dbReference>
<feature type="region of interest" description="Disordered" evidence="6">
    <location>
        <begin position="1"/>
        <end position="76"/>
    </location>
</feature>
<reference evidence="13 14" key="2">
    <citation type="submission" date="2018-07" db="EMBL/GenBank/DDBJ databases">
        <title>Genome sequencing of oomycete isolates from Chile give support for New Zealand origin for Phytophthora kernoviae and make available the first Nothophytophthora sp. genome.</title>
        <authorList>
            <person name="Studholme D.J."/>
            <person name="Sanfuentes E."/>
            <person name="Panda P."/>
            <person name="Hill R."/>
            <person name="Sambles C."/>
            <person name="Grant M."/>
            <person name="Williams N.M."/>
            <person name="Mcdougal R.L."/>
        </authorList>
    </citation>
    <scope>NUCLEOTIDE SEQUENCE [LARGE SCALE GENOMIC DNA]</scope>
    <source>
        <strain evidence="11">Chile2</strain>
        <strain evidence="12">Chile4</strain>
    </source>
</reference>
<organism evidence="12 13">
    <name type="scientific">Phytophthora kernoviae</name>
    <dbReference type="NCBI Taxonomy" id="325452"/>
    <lineage>
        <taxon>Eukaryota</taxon>
        <taxon>Sar</taxon>
        <taxon>Stramenopiles</taxon>
        <taxon>Oomycota</taxon>
        <taxon>Peronosporomycetes</taxon>
        <taxon>Peronosporales</taxon>
        <taxon>Peronosporaceae</taxon>
        <taxon>Phytophthora</taxon>
    </lineage>
</organism>
<evidence type="ECO:0000256" key="6">
    <source>
        <dbReference type="SAM" id="MobiDB-lite"/>
    </source>
</evidence>
<dbReference type="Proteomes" id="UP000285883">
    <property type="component" value="Unassembled WGS sequence"/>
</dbReference>
<evidence type="ECO:0000256" key="5">
    <source>
        <dbReference type="SAM" id="Coils"/>
    </source>
</evidence>
<dbReference type="STRING" id="325452.A0A3R7GX37"/>
<keyword evidence="13" id="KW-1185">Reference proteome</keyword>
<dbReference type="PANTHER" id="PTHR12911">
    <property type="entry name" value="SAD1/UNC-84-LIKE PROTEIN-RELATED"/>
    <property type="match status" value="1"/>
</dbReference>
<evidence type="ECO:0000313" key="12">
    <source>
        <dbReference type="EMBL" id="RLN80053.1"/>
    </source>
</evidence>
<accession>A0A3R7GX37</accession>
<dbReference type="EMBL" id="MAYM02001188">
    <property type="protein sequence ID" value="RLN25995.1"/>
    <property type="molecule type" value="Genomic_DNA"/>
</dbReference>
<feature type="compositionally biased region" description="Acidic residues" evidence="6">
    <location>
        <begin position="64"/>
        <end position="76"/>
    </location>
</feature>
<evidence type="ECO:0000256" key="4">
    <source>
        <dbReference type="ARBA" id="ARBA00023136"/>
    </source>
</evidence>
<dbReference type="InterPro" id="IPR012919">
    <property type="entry name" value="SUN_dom"/>
</dbReference>
<name>A0A3R7GX37_9STRA</name>
<evidence type="ECO:0000313" key="11">
    <source>
        <dbReference type="EMBL" id="RLN25995.1"/>
    </source>
</evidence>
<comment type="subcellular location">
    <subcellularLocation>
        <location evidence="1">Membrane</location>
    </subcellularLocation>
</comment>
<dbReference type="InterPro" id="IPR045119">
    <property type="entry name" value="SUN1-5"/>
</dbReference>
<evidence type="ECO:0000313" key="14">
    <source>
        <dbReference type="Proteomes" id="UP000285883"/>
    </source>
</evidence>
<keyword evidence="3 7" id="KW-1133">Transmembrane helix</keyword>
<evidence type="ECO:0000256" key="7">
    <source>
        <dbReference type="SAM" id="Phobius"/>
    </source>
</evidence>
<dbReference type="PANTHER" id="PTHR12911:SF8">
    <property type="entry name" value="KLAROID PROTEIN-RELATED"/>
    <property type="match status" value="1"/>
</dbReference>
<dbReference type="EMBL" id="JPWU03000190">
    <property type="protein sequence ID" value="KAG2523172.1"/>
    <property type="molecule type" value="Genomic_DNA"/>
</dbReference>
<dbReference type="Proteomes" id="UP000792063">
    <property type="component" value="Unassembled WGS sequence"/>
</dbReference>
<reference evidence="9" key="3">
    <citation type="submission" date="2020-06" db="EMBL/GenBank/DDBJ databases">
        <authorList>
            <person name="Studholme D.J."/>
        </authorList>
    </citation>
    <scope>NUCLEOTIDE SEQUENCE</scope>
    <source>
        <strain evidence="10">NZFS 2646</strain>
        <strain evidence="9">NZFS 3630</strain>
    </source>
</reference>
<feature type="domain" description="SUN" evidence="8">
    <location>
        <begin position="390"/>
        <end position="581"/>
    </location>
</feature>
<evidence type="ECO:0000313" key="9">
    <source>
        <dbReference type="EMBL" id="KAG2523172.1"/>
    </source>
</evidence>
<evidence type="ECO:0000259" key="8">
    <source>
        <dbReference type="PROSITE" id="PS51469"/>
    </source>
</evidence>
<evidence type="ECO:0000313" key="13">
    <source>
        <dbReference type="Proteomes" id="UP000285624"/>
    </source>
</evidence>
<dbReference type="Proteomes" id="UP000785171">
    <property type="component" value="Unassembled WGS sequence"/>
</dbReference>
<dbReference type="PROSITE" id="PS51469">
    <property type="entry name" value="SUN"/>
    <property type="match status" value="1"/>
</dbReference>
<evidence type="ECO:0000256" key="3">
    <source>
        <dbReference type="ARBA" id="ARBA00022989"/>
    </source>
</evidence>
<sequence>MAEGNAYSRRLRSGGDRQSRLRSESPSSESEDEFETSTRSSSRRYGIYTPEPVQRTLELRSSELEDDEDDYEDEFEDLDDYRGTTYRSTTYRPPQEDEVSVAEAEDIEVEAEETEPEVRRSELKKRAAGAAAFFKRQPEGNTLWQGLVNSAVVKTILKYLRRLWRFVLRNSFMAVNVLWLLAPLCCFVVAITVPQYLTTAIQYVDILSTSVTGRTGDSNTMEKGAMRTVVQEIIDLKLSGMNDQVALLQKTVQSQEREIEALHLLHDSLRHAHNEAQQKFSLVESDSAITVHIEKVVGKHTEELWEKFIGSTSQLQQDLRTTVKQQSVLSTAVKAQEERIDAVQNMVKKTVTLSSTESAHESARGYDTRKDFIEWRESFERELQSEVQHKVQDIEDRLTRVLQEEKRALSSSADALRGLDATDPGILRVIEVAVQAVEIKKTGRVDHAALANGATETMEMGSCWGIAGSSGRLSVKFAQQIIADSVTIDHIPAQIAADFRSALNEFRILGVSGHPLRETVKFIPFGNFSYESNGAASQTFKMTSPVSRRSPIDGMTLEILSNHGHPDFTCLYRFRVHGQPV</sequence>
<keyword evidence="4 7" id="KW-0472">Membrane</keyword>
<feature type="compositionally biased region" description="Basic and acidic residues" evidence="6">
    <location>
        <begin position="13"/>
        <end position="23"/>
    </location>
</feature>
<dbReference type="GO" id="GO:0016020">
    <property type="term" value="C:membrane"/>
    <property type="evidence" value="ECO:0007669"/>
    <property type="project" value="UniProtKB-SubCell"/>
</dbReference>
<dbReference type="GO" id="GO:0043495">
    <property type="term" value="F:protein-membrane adaptor activity"/>
    <property type="evidence" value="ECO:0007669"/>
    <property type="project" value="TreeGrafter"/>
</dbReference>
<dbReference type="EMBL" id="JPWV03000097">
    <property type="protein sequence ID" value="KAG2525164.1"/>
    <property type="molecule type" value="Genomic_DNA"/>
</dbReference>
<dbReference type="AlphaFoldDB" id="A0A3R7GX37"/>
<gene>
    <name evidence="11" type="ORF">BBI17_004941</name>
    <name evidence="12" type="ORF">BBO99_00004797</name>
    <name evidence="10" type="ORF">JM16_004631</name>
    <name evidence="9" type="ORF">JM18_004171</name>
</gene>
<keyword evidence="2 7" id="KW-0812">Transmembrane</keyword>